<dbReference type="AlphaFoldDB" id="A0A3D9JU51"/>
<evidence type="ECO:0000256" key="1">
    <source>
        <dbReference type="SAM" id="MobiDB-lite"/>
    </source>
</evidence>
<dbReference type="Proteomes" id="UP000256977">
    <property type="component" value="Unassembled WGS sequence"/>
</dbReference>
<organism evidence="3 4">
    <name type="scientific">Cohnella phaseoli</name>
    <dbReference type="NCBI Taxonomy" id="456490"/>
    <lineage>
        <taxon>Bacteria</taxon>
        <taxon>Bacillati</taxon>
        <taxon>Bacillota</taxon>
        <taxon>Bacilli</taxon>
        <taxon>Bacillales</taxon>
        <taxon>Paenibacillaceae</taxon>
        <taxon>Cohnella</taxon>
    </lineage>
</organism>
<sequence length="291" mass="31567">MKKKTMLMLTGALAIGVLSACGGSKENAHSDGHGSTSHQEENSATPSAGHGDHGDHGTSEQSANYKASFSFSTESVKANENSELHIQITDSDGDAVKEFELNHEKLMHLIVVSKDLSYFNHIHPNDQGDGQFSIGMSFPNGGEYKAFADFVPKAGTNTTLSQWVKVEGNAKSPEPVKADAQLTKAIDDKEIELTLSSTKANEEVTLVFNISDAQTKEGIRDLEQYLGAVGHVVILSEDAEQYLHVHPVEEKATGPKAEFMTSFPKSGTYKIWGQFQHQGKVFTVPFVVNIS</sequence>
<feature type="compositionally biased region" description="Polar residues" evidence="1">
    <location>
        <begin position="33"/>
        <end position="46"/>
    </location>
</feature>
<protein>
    <recommendedName>
        <fullName evidence="5">Secreted protein</fullName>
    </recommendedName>
</protein>
<gene>
    <name evidence="3" type="ORF">DFP98_109213</name>
</gene>
<proteinExistence type="predicted"/>
<name>A0A3D9JU51_9BACL</name>
<evidence type="ECO:0000256" key="2">
    <source>
        <dbReference type="SAM" id="SignalP"/>
    </source>
</evidence>
<feature type="chain" id="PRO_5039497067" description="Secreted protein" evidence="2">
    <location>
        <begin position="21"/>
        <end position="291"/>
    </location>
</feature>
<feature type="region of interest" description="Disordered" evidence="1">
    <location>
        <begin position="24"/>
        <end position="62"/>
    </location>
</feature>
<evidence type="ECO:0000313" key="3">
    <source>
        <dbReference type="EMBL" id="RED77602.1"/>
    </source>
</evidence>
<accession>A0A3D9JU51</accession>
<keyword evidence="4" id="KW-1185">Reference proteome</keyword>
<dbReference type="PROSITE" id="PS51257">
    <property type="entry name" value="PROKAR_LIPOPROTEIN"/>
    <property type="match status" value="1"/>
</dbReference>
<dbReference type="OrthoDB" id="128043at2"/>
<reference evidence="3 4" key="1">
    <citation type="submission" date="2018-07" db="EMBL/GenBank/DDBJ databases">
        <title>Genomic Encyclopedia of Type Strains, Phase III (KMG-III): the genomes of soil and plant-associated and newly described type strains.</title>
        <authorList>
            <person name="Whitman W."/>
        </authorList>
    </citation>
    <scope>NUCLEOTIDE SEQUENCE [LARGE SCALE GENOMIC DNA]</scope>
    <source>
        <strain evidence="3 4">CECT 7287</strain>
    </source>
</reference>
<comment type="caution">
    <text evidence="3">The sequence shown here is derived from an EMBL/GenBank/DDBJ whole genome shotgun (WGS) entry which is preliminary data.</text>
</comment>
<dbReference type="RefSeq" id="WP_116061208.1">
    <property type="nucleotide sequence ID" value="NZ_QRDZ01000009.1"/>
</dbReference>
<evidence type="ECO:0000313" key="4">
    <source>
        <dbReference type="Proteomes" id="UP000256977"/>
    </source>
</evidence>
<evidence type="ECO:0008006" key="5">
    <source>
        <dbReference type="Google" id="ProtNLM"/>
    </source>
</evidence>
<keyword evidence="2" id="KW-0732">Signal</keyword>
<feature type="signal peptide" evidence="2">
    <location>
        <begin position="1"/>
        <end position="20"/>
    </location>
</feature>
<dbReference type="EMBL" id="QRDZ01000009">
    <property type="protein sequence ID" value="RED77602.1"/>
    <property type="molecule type" value="Genomic_DNA"/>
</dbReference>